<feature type="compositionally biased region" description="Polar residues" evidence="1">
    <location>
        <begin position="74"/>
        <end position="87"/>
    </location>
</feature>
<name>A0A371EJX2_MUCPR</name>
<protein>
    <submittedName>
        <fullName evidence="2">Uncharacterized protein</fullName>
    </submittedName>
</protein>
<organism evidence="2 3">
    <name type="scientific">Mucuna pruriens</name>
    <name type="common">Velvet bean</name>
    <name type="synonym">Dolichos pruriens</name>
    <dbReference type="NCBI Taxonomy" id="157652"/>
    <lineage>
        <taxon>Eukaryota</taxon>
        <taxon>Viridiplantae</taxon>
        <taxon>Streptophyta</taxon>
        <taxon>Embryophyta</taxon>
        <taxon>Tracheophyta</taxon>
        <taxon>Spermatophyta</taxon>
        <taxon>Magnoliopsida</taxon>
        <taxon>eudicotyledons</taxon>
        <taxon>Gunneridae</taxon>
        <taxon>Pentapetalae</taxon>
        <taxon>rosids</taxon>
        <taxon>fabids</taxon>
        <taxon>Fabales</taxon>
        <taxon>Fabaceae</taxon>
        <taxon>Papilionoideae</taxon>
        <taxon>50 kb inversion clade</taxon>
        <taxon>NPAAA clade</taxon>
        <taxon>indigoferoid/millettioid clade</taxon>
        <taxon>Phaseoleae</taxon>
        <taxon>Mucuna</taxon>
    </lineage>
</organism>
<evidence type="ECO:0000256" key="1">
    <source>
        <dbReference type="SAM" id="MobiDB-lite"/>
    </source>
</evidence>
<evidence type="ECO:0000313" key="2">
    <source>
        <dbReference type="EMBL" id="RDX66350.1"/>
    </source>
</evidence>
<accession>A0A371EJX2</accession>
<feature type="region of interest" description="Disordered" evidence="1">
    <location>
        <begin position="63"/>
        <end position="91"/>
    </location>
</feature>
<dbReference type="Proteomes" id="UP000257109">
    <property type="component" value="Unassembled WGS sequence"/>
</dbReference>
<sequence>MEIIPTKEDEKNIPKSSWNKDKKTKYLLNSKARNFLMCSLAETEYEKVHNFKSSKEMWDTSSSLLGDVVGPQNRPAQVSTRSQQGQVQYGLGRDLSNSSRLSVDRRNNVGLTLFQTWKAVDRGFGVQI</sequence>
<feature type="non-terminal residue" evidence="2">
    <location>
        <position position="128"/>
    </location>
</feature>
<evidence type="ECO:0000313" key="3">
    <source>
        <dbReference type="Proteomes" id="UP000257109"/>
    </source>
</evidence>
<comment type="caution">
    <text evidence="2">The sequence shown here is derived from an EMBL/GenBank/DDBJ whole genome shotgun (WGS) entry which is preliminary data.</text>
</comment>
<proteinExistence type="predicted"/>
<keyword evidence="3" id="KW-1185">Reference proteome</keyword>
<dbReference type="OrthoDB" id="1932348at2759"/>
<dbReference type="AlphaFoldDB" id="A0A371EJX2"/>
<dbReference type="EMBL" id="QJKJ01013477">
    <property type="protein sequence ID" value="RDX66350.1"/>
    <property type="molecule type" value="Genomic_DNA"/>
</dbReference>
<gene>
    <name evidence="2" type="ORF">CR513_54889</name>
</gene>
<feature type="non-terminal residue" evidence="2">
    <location>
        <position position="1"/>
    </location>
</feature>
<reference evidence="2" key="1">
    <citation type="submission" date="2018-05" db="EMBL/GenBank/DDBJ databases">
        <title>Draft genome of Mucuna pruriens seed.</title>
        <authorList>
            <person name="Nnadi N.E."/>
            <person name="Vos R."/>
            <person name="Hasami M.H."/>
            <person name="Devisetty U.K."/>
            <person name="Aguiy J.C."/>
        </authorList>
    </citation>
    <scope>NUCLEOTIDE SEQUENCE [LARGE SCALE GENOMIC DNA]</scope>
    <source>
        <strain evidence="2">JCA_2017</strain>
    </source>
</reference>